<dbReference type="EMBL" id="BAABME010002513">
    <property type="protein sequence ID" value="GAA0154965.1"/>
    <property type="molecule type" value="Genomic_DNA"/>
</dbReference>
<sequence>MVRSVNVEFIIEDAYFVVGVSGPNCNLHLRREEADEEDDQGHGAYAAGSLAPPLAFVAVAVFSHGLKVVVEEEEEGVGGGFFC</sequence>
<comment type="caution">
    <text evidence="1">The sequence shown here is derived from an EMBL/GenBank/DDBJ whole genome shotgun (WGS) entry which is preliminary data.</text>
</comment>
<organism evidence="1 2">
    <name type="scientific">Lithospermum erythrorhizon</name>
    <name type="common">Purple gromwell</name>
    <name type="synonym">Lithospermum officinale var. erythrorhizon</name>
    <dbReference type="NCBI Taxonomy" id="34254"/>
    <lineage>
        <taxon>Eukaryota</taxon>
        <taxon>Viridiplantae</taxon>
        <taxon>Streptophyta</taxon>
        <taxon>Embryophyta</taxon>
        <taxon>Tracheophyta</taxon>
        <taxon>Spermatophyta</taxon>
        <taxon>Magnoliopsida</taxon>
        <taxon>eudicotyledons</taxon>
        <taxon>Gunneridae</taxon>
        <taxon>Pentapetalae</taxon>
        <taxon>asterids</taxon>
        <taxon>lamiids</taxon>
        <taxon>Boraginales</taxon>
        <taxon>Boraginaceae</taxon>
        <taxon>Boraginoideae</taxon>
        <taxon>Lithospermeae</taxon>
        <taxon>Lithospermum</taxon>
    </lineage>
</organism>
<evidence type="ECO:0000313" key="1">
    <source>
        <dbReference type="EMBL" id="GAA0154965.1"/>
    </source>
</evidence>
<protein>
    <submittedName>
        <fullName evidence="1">Uncharacterized protein</fullName>
    </submittedName>
</protein>
<keyword evidence="2" id="KW-1185">Reference proteome</keyword>
<reference evidence="1 2" key="1">
    <citation type="submission" date="2024-01" db="EMBL/GenBank/DDBJ databases">
        <title>The complete chloroplast genome sequence of Lithospermum erythrorhizon: insights into the phylogenetic relationship among Boraginaceae species and the maternal lineages of purple gromwells.</title>
        <authorList>
            <person name="Okada T."/>
            <person name="Watanabe K."/>
        </authorList>
    </citation>
    <scope>NUCLEOTIDE SEQUENCE [LARGE SCALE GENOMIC DNA]</scope>
</reference>
<gene>
    <name evidence="1" type="ORF">LIER_12802</name>
</gene>
<evidence type="ECO:0000313" key="2">
    <source>
        <dbReference type="Proteomes" id="UP001454036"/>
    </source>
</evidence>
<proteinExistence type="predicted"/>
<dbReference type="Proteomes" id="UP001454036">
    <property type="component" value="Unassembled WGS sequence"/>
</dbReference>
<accession>A0AAV3PUN4</accession>
<name>A0AAV3PUN4_LITER</name>
<dbReference type="AlphaFoldDB" id="A0AAV3PUN4"/>